<dbReference type="AlphaFoldDB" id="A0A699XQQ4"/>
<evidence type="ECO:0000256" key="1">
    <source>
        <dbReference type="SAM" id="MobiDB-lite"/>
    </source>
</evidence>
<accession>A0A699XQQ4</accession>
<dbReference type="EMBL" id="BKCJ011875676">
    <property type="protein sequence ID" value="GFD60278.1"/>
    <property type="molecule type" value="Genomic_DNA"/>
</dbReference>
<organism evidence="2">
    <name type="scientific">Tanacetum cinerariifolium</name>
    <name type="common">Dalmatian daisy</name>
    <name type="synonym">Chrysanthemum cinerariifolium</name>
    <dbReference type="NCBI Taxonomy" id="118510"/>
    <lineage>
        <taxon>Eukaryota</taxon>
        <taxon>Viridiplantae</taxon>
        <taxon>Streptophyta</taxon>
        <taxon>Embryophyta</taxon>
        <taxon>Tracheophyta</taxon>
        <taxon>Spermatophyta</taxon>
        <taxon>Magnoliopsida</taxon>
        <taxon>eudicotyledons</taxon>
        <taxon>Gunneridae</taxon>
        <taxon>Pentapetalae</taxon>
        <taxon>asterids</taxon>
        <taxon>campanulids</taxon>
        <taxon>Asterales</taxon>
        <taxon>Asteraceae</taxon>
        <taxon>Asteroideae</taxon>
        <taxon>Anthemideae</taxon>
        <taxon>Anthemidinae</taxon>
        <taxon>Tanacetum</taxon>
    </lineage>
</organism>
<sequence length="81" mass="9236">HVEDGHRDESREKSDSAPLNGEANNNHAPKASRIPGFLRKIVNPERNSLSALYETLDQYYHQPQEPLPVEIQKRAFFNPAV</sequence>
<feature type="non-terminal residue" evidence="2">
    <location>
        <position position="81"/>
    </location>
</feature>
<evidence type="ECO:0000313" key="2">
    <source>
        <dbReference type="EMBL" id="GFD60278.1"/>
    </source>
</evidence>
<feature type="non-terminal residue" evidence="2">
    <location>
        <position position="1"/>
    </location>
</feature>
<gene>
    <name evidence="2" type="ORF">Tci_932247</name>
</gene>
<feature type="region of interest" description="Disordered" evidence="1">
    <location>
        <begin position="1"/>
        <end position="35"/>
    </location>
</feature>
<comment type="caution">
    <text evidence="2">The sequence shown here is derived from an EMBL/GenBank/DDBJ whole genome shotgun (WGS) entry which is preliminary data.</text>
</comment>
<name>A0A699XQQ4_TANCI</name>
<protein>
    <submittedName>
        <fullName evidence="2">Uncharacterized protein</fullName>
    </submittedName>
</protein>
<feature type="compositionally biased region" description="Basic and acidic residues" evidence="1">
    <location>
        <begin position="1"/>
        <end position="15"/>
    </location>
</feature>
<proteinExistence type="predicted"/>
<reference evidence="2" key="1">
    <citation type="journal article" date="2019" name="Sci. Rep.">
        <title>Draft genome of Tanacetum cinerariifolium, the natural source of mosquito coil.</title>
        <authorList>
            <person name="Yamashiro T."/>
            <person name="Shiraishi A."/>
            <person name="Satake H."/>
            <person name="Nakayama K."/>
        </authorList>
    </citation>
    <scope>NUCLEOTIDE SEQUENCE</scope>
</reference>